<reference evidence="1" key="1">
    <citation type="submission" date="2022-02" db="EMBL/GenBank/DDBJ databases">
        <title>Plant Genome Project.</title>
        <authorList>
            <person name="Zhang R.-G."/>
        </authorList>
    </citation>
    <scope>NUCLEOTIDE SEQUENCE</scope>
    <source>
        <strain evidence="1">AT1</strain>
    </source>
</reference>
<comment type="caution">
    <text evidence="1">The sequence shown here is derived from an EMBL/GenBank/DDBJ whole genome shotgun (WGS) entry which is preliminary data.</text>
</comment>
<organism evidence="1 2">
    <name type="scientific">Rhododendron molle</name>
    <name type="common">Chinese azalea</name>
    <name type="synonym">Azalea mollis</name>
    <dbReference type="NCBI Taxonomy" id="49168"/>
    <lineage>
        <taxon>Eukaryota</taxon>
        <taxon>Viridiplantae</taxon>
        <taxon>Streptophyta</taxon>
        <taxon>Embryophyta</taxon>
        <taxon>Tracheophyta</taxon>
        <taxon>Spermatophyta</taxon>
        <taxon>Magnoliopsida</taxon>
        <taxon>eudicotyledons</taxon>
        <taxon>Gunneridae</taxon>
        <taxon>Pentapetalae</taxon>
        <taxon>asterids</taxon>
        <taxon>Ericales</taxon>
        <taxon>Ericaceae</taxon>
        <taxon>Ericoideae</taxon>
        <taxon>Rhodoreae</taxon>
        <taxon>Rhododendron</taxon>
    </lineage>
</organism>
<gene>
    <name evidence="1" type="ORF">RHMOL_Rhmol01G0006800</name>
</gene>
<proteinExistence type="predicted"/>
<sequence length="184" mass="20680">MTSSAFVDGILYCVGKWRRPGMYGLDVSNPQNQIQRVLGCDKSCFPQTGYDDPAPELFMVSLGNSKLAVVWSGYGDGFVVCCSKLNMSKRLNATTGQVDFVATHLSLSYYSVNMRSQLVDCFAIFPSKNNESKEEASKDASTSNNINSSNDNNNNGKEENQKKKKKNRNRNRKRVRNKKKRQVQ</sequence>
<accession>A0ACC0PWN5</accession>
<evidence type="ECO:0000313" key="2">
    <source>
        <dbReference type="Proteomes" id="UP001062846"/>
    </source>
</evidence>
<dbReference type="Proteomes" id="UP001062846">
    <property type="component" value="Chromosome 1"/>
</dbReference>
<name>A0ACC0PWN5_RHOML</name>
<dbReference type="EMBL" id="CM046388">
    <property type="protein sequence ID" value="KAI8570095.1"/>
    <property type="molecule type" value="Genomic_DNA"/>
</dbReference>
<keyword evidence="2" id="KW-1185">Reference proteome</keyword>
<evidence type="ECO:0000313" key="1">
    <source>
        <dbReference type="EMBL" id="KAI8570095.1"/>
    </source>
</evidence>
<protein>
    <submittedName>
        <fullName evidence="1">Uncharacterized protein</fullName>
    </submittedName>
</protein>